<comment type="similarity">
    <text evidence="1">Belongs to the AHA1 family.</text>
</comment>
<dbReference type="Proteomes" id="UP000517523">
    <property type="component" value="Unassembled WGS sequence"/>
</dbReference>
<evidence type="ECO:0000313" key="3">
    <source>
        <dbReference type="EMBL" id="MBB3126514.1"/>
    </source>
</evidence>
<gene>
    <name evidence="3" type="ORF">FHS19_001168</name>
</gene>
<dbReference type="InterPro" id="IPR023393">
    <property type="entry name" value="START-like_dom_sf"/>
</dbReference>
<dbReference type="EMBL" id="JACHXJ010000001">
    <property type="protein sequence ID" value="MBB3126514.1"/>
    <property type="molecule type" value="Genomic_DNA"/>
</dbReference>
<dbReference type="RefSeq" id="WP_183579806.1">
    <property type="nucleotide sequence ID" value="NZ_JACHXJ010000001.1"/>
</dbReference>
<accession>A0A839TIJ2</accession>
<evidence type="ECO:0000259" key="2">
    <source>
        <dbReference type="Pfam" id="PF08327"/>
    </source>
</evidence>
<dbReference type="Pfam" id="PF08327">
    <property type="entry name" value="AHSA1"/>
    <property type="match status" value="1"/>
</dbReference>
<protein>
    <recommendedName>
        <fullName evidence="2">Activator of Hsp90 ATPase homologue 1/2-like C-terminal domain-containing protein</fullName>
    </recommendedName>
</protein>
<organism evidence="3 4">
    <name type="scientific">Paenibacillus rhizosphaerae</name>
    <dbReference type="NCBI Taxonomy" id="297318"/>
    <lineage>
        <taxon>Bacteria</taxon>
        <taxon>Bacillati</taxon>
        <taxon>Bacillota</taxon>
        <taxon>Bacilli</taxon>
        <taxon>Bacillales</taxon>
        <taxon>Paenibacillaceae</taxon>
        <taxon>Paenibacillus</taxon>
    </lineage>
</organism>
<comment type="caution">
    <text evidence="3">The sequence shown here is derived from an EMBL/GenBank/DDBJ whole genome shotgun (WGS) entry which is preliminary data.</text>
</comment>
<feature type="domain" description="Activator of Hsp90 ATPase homologue 1/2-like C-terminal" evidence="2">
    <location>
        <begin position="5"/>
        <end position="48"/>
    </location>
</feature>
<name>A0A839TIJ2_9BACL</name>
<dbReference type="AlphaFoldDB" id="A0A839TIJ2"/>
<evidence type="ECO:0000313" key="4">
    <source>
        <dbReference type="Proteomes" id="UP000517523"/>
    </source>
</evidence>
<dbReference type="SUPFAM" id="SSF55961">
    <property type="entry name" value="Bet v1-like"/>
    <property type="match status" value="1"/>
</dbReference>
<dbReference type="Gene3D" id="3.30.530.20">
    <property type="match status" value="1"/>
</dbReference>
<dbReference type="InterPro" id="IPR013538">
    <property type="entry name" value="ASHA1/2-like_C"/>
</dbReference>
<sequence>MADFVIDFISNGDQTELIIRESNWSPGPMDDNAVTGMNQSLDKLAASLA</sequence>
<evidence type="ECO:0000256" key="1">
    <source>
        <dbReference type="ARBA" id="ARBA00006817"/>
    </source>
</evidence>
<reference evidence="3 4" key="1">
    <citation type="submission" date="2020-08" db="EMBL/GenBank/DDBJ databases">
        <title>Genomic Encyclopedia of Type Strains, Phase III (KMG-III): the genomes of soil and plant-associated and newly described type strains.</title>
        <authorList>
            <person name="Whitman W."/>
        </authorList>
    </citation>
    <scope>NUCLEOTIDE SEQUENCE [LARGE SCALE GENOMIC DNA]</scope>
    <source>
        <strain evidence="3 4">CECT 5831</strain>
    </source>
</reference>
<proteinExistence type="inferred from homology"/>